<evidence type="ECO:0000313" key="2">
    <source>
        <dbReference type="Proteomes" id="UP000070163"/>
    </source>
</evidence>
<keyword evidence="2" id="KW-1185">Reference proteome</keyword>
<organism evidence="1 2">
    <name type="scientific">candidate division MSBL1 archaeon SCGC-AAA259A05</name>
    <dbReference type="NCBI Taxonomy" id="1698259"/>
    <lineage>
        <taxon>Archaea</taxon>
        <taxon>Methanobacteriati</taxon>
        <taxon>Methanobacteriota</taxon>
        <taxon>candidate division MSBL1</taxon>
    </lineage>
</organism>
<evidence type="ECO:0000313" key="1">
    <source>
        <dbReference type="EMBL" id="KXA91495.1"/>
    </source>
</evidence>
<name>A0A133UBF5_9EURY</name>
<protein>
    <submittedName>
        <fullName evidence="1">Uncharacterized protein</fullName>
    </submittedName>
</protein>
<dbReference type="Proteomes" id="UP000070163">
    <property type="component" value="Unassembled WGS sequence"/>
</dbReference>
<reference evidence="1 2" key="1">
    <citation type="journal article" date="2016" name="Sci. Rep.">
        <title>Metabolic traits of an uncultured archaeal lineage -MSBL1- from brine pools of the Red Sea.</title>
        <authorList>
            <person name="Mwirichia R."/>
            <person name="Alam I."/>
            <person name="Rashid M."/>
            <person name="Vinu M."/>
            <person name="Ba-Alawi W."/>
            <person name="Anthony Kamau A."/>
            <person name="Kamanda Ngugi D."/>
            <person name="Goker M."/>
            <person name="Klenk H.P."/>
            <person name="Bajic V."/>
            <person name="Stingl U."/>
        </authorList>
    </citation>
    <scope>NUCLEOTIDE SEQUENCE [LARGE SCALE GENOMIC DNA]</scope>
    <source>
        <strain evidence="1">SCGC-AAA259A05</strain>
    </source>
</reference>
<gene>
    <name evidence="1" type="ORF">AKJ57_00970</name>
</gene>
<comment type="caution">
    <text evidence="1">The sequence shown here is derived from an EMBL/GenBank/DDBJ whole genome shotgun (WGS) entry which is preliminary data.</text>
</comment>
<proteinExistence type="predicted"/>
<dbReference type="AlphaFoldDB" id="A0A133UBF5"/>
<accession>A0A133UBF5</accession>
<sequence length="107" mass="12006">MSATYNLKNSMLVIIGVNLHIQELKVTFLVDTMENAVLDAHIIQGSTTLKIALKFHKNVSNPSATSCTTPIRNFLHKKDTRNSSPKAYDLRIPLQDETWLGMHLCVV</sequence>
<dbReference type="EMBL" id="LHXJ01000007">
    <property type="protein sequence ID" value="KXA91495.1"/>
    <property type="molecule type" value="Genomic_DNA"/>
</dbReference>